<keyword evidence="1 7" id="KW-0444">Lipid biosynthesis</keyword>
<dbReference type="PANTHER" id="PTHR43378:SF2">
    <property type="entry name" value="UDP-3-O-ACYLGLUCOSAMINE N-ACYLTRANSFERASE 1, MITOCHONDRIAL-RELATED"/>
    <property type="match status" value="1"/>
</dbReference>
<dbReference type="STRING" id="1565605.PG1C_06630"/>
<accession>A0A0C5JCA2</accession>
<dbReference type="InterPro" id="IPR018357">
    <property type="entry name" value="Hexapep_transf_CS"/>
</dbReference>
<keyword evidence="5 7" id="KW-0443">Lipid metabolism</keyword>
<dbReference type="InterPro" id="IPR001451">
    <property type="entry name" value="Hexapep"/>
</dbReference>
<dbReference type="CDD" id="cd03352">
    <property type="entry name" value="LbH_LpxD"/>
    <property type="match status" value="1"/>
</dbReference>
<evidence type="ECO:0000256" key="7">
    <source>
        <dbReference type="HAMAP-Rule" id="MF_00523"/>
    </source>
</evidence>
<dbReference type="GO" id="GO:0016410">
    <property type="term" value="F:N-acyltransferase activity"/>
    <property type="evidence" value="ECO:0007669"/>
    <property type="project" value="InterPro"/>
</dbReference>
<dbReference type="HAMAP" id="MF_00523">
    <property type="entry name" value="LpxD"/>
    <property type="match status" value="1"/>
</dbReference>
<dbReference type="KEGG" id="rbu:PG1C_06630"/>
<organism evidence="9 10">
    <name type="scientific">Rugosibacter aromaticivorans</name>
    <dbReference type="NCBI Taxonomy" id="1565605"/>
    <lineage>
        <taxon>Bacteria</taxon>
        <taxon>Pseudomonadati</taxon>
        <taxon>Pseudomonadota</taxon>
        <taxon>Betaproteobacteria</taxon>
        <taxon>Nitrosomonadales</taxon>
        <taxon>Sterolibacteriaceae</taxon>
        <taxon>Rugosibacter</taxon>
    </lineage>
</organism>
<evidence type="ECO:0000256" key="1">
    <source>
        <dbReference type="ARBA" id="ARBA00022516"/>
    </source>
</evidence>
<sequence>MRLGEIVARLGGEIVGAGDTANLSIVRVAPLETAGPGDLSFLSNPKYRSQLGHTCASAVIMAQPADPADAINSNSFAVIVTPQPYLYYARVAQWLSPPPAVTPGIHASAVVEGQVAASASIGPHVTIGLGARIGEDVVIGANCSIGENVVIESATRLAPHVAIYAECHIGARCIVHSGVVIGADGFGFAREPAGAWVKIPQNGRVVIGDDVEIGANTTIDRGALGDTTVGNGVKLDNQIQIGHNVKIGIDTAIAGCVGVAGSAIIGERCSIGGAAMIQGHLTLADDVIVTTGTLVTKSITRAGTYSGSSPFLTHADWLRNFSHLRHLDAMADKIRALEQRLAAMEKKS</sequence>
<keyword evidence="10" id="KW-1185">Reference proteome</keyword>
<evidence type="ECO:0000256" key="6">
    <source>
        <dbReference type="ARBA" id="ARBA00023315"/>
    </source>
</evidence>
<evidence type="ECO:0000256" key="2">
    <source>
        <dbReference type="ARBA" id="ARBA00022556"/>
    </source>
</evidence>
<gene>
    <name evidence="7" type="primary">lpxD</name>
    <name evidence="9" type="ORF">PG1C_06630</name>
</gene>
<dbReference type="Pfam" id="PF04613">
    <property type="entry name" value="LpxD"/>
    <property type="match status" value="1"/>
</dbReference>
<dbReference type="Pfam" id="PF00132">
    <property type="entry name" value="Hexapep"/>
    <property type="match status" value="1"/>
</dbReference>
<dbReference type="GO" id="GO:0009245">
    <property type="term" value="P:lipid A biosynthetic process"/>
    <property type="evidence" value="ECO:0007669"/>
    <property type="project" value="UniProtKB-UniRule"/>
</dbReference>
<dbReference type="SUPFAM" id="SSF51161">
    <property type="entry name" value="Trimeric LpxA-like enzymes"/>
    <property type="match status" value="1"/>
</dbReference>
<dbReference type="PROSITE" id="PS00101">
    <property type="entry name" value="HEXAPEP_TRANSFERASES"/>
    <property type="match status" value="2"/>
</dbReference>
<evidence type="ECO:0000259" key="8">
    <source>
        <dbReference type="Pfam" id="PF04613"/>
    </source>
</evidence>
<protein>
    <recommendedName>
        <fullName evidence="7">UDP-3-O-acylglucosamine N-acyltransferase</fullName>
        <ecNumber evidence="7">2.3.1.191</ecNumber>
    </recommendedName>
</protein>
<dbReference type="EC" id="2.3.1.191" evidence="7"/>
<proteinExistence type="inferred from homology"/>
<name>A0A0C5JCA2_9PROT</name>
<keyword evidence="4 7" id="KW-0677">Repeat</keyword>
<dbReference type="InterPro" id="IPR020573">
    <property type="entry name" value="UDP_GlcNAc_AcTrfase_non-rep"/>
</dbReference>
<comment type="similarity">
    <text evidence="7">Belongs to the transferase hexapeptide repeat family. LpxD subfamily.</text>
</comment>
<keyword evidence="6 7" id="KW-0012">Acyltransferase</keyword>
<dbReference type="HOGENOM" id="CLU_049865_0_1_4"/>
<dbReference type="UniPathway" id="UPA00973"/>
<dbReference type="Gene3D" id="3.40.1390.10">
    <property type="entry name" value="MurE/MurF, N-terminal domain"/>
    <property type="match status" value="1"/>
</dbReference>
<comment type="catalytic activity">
    <reaction evidence="7">
        <text>a UDP-3-O-[(3R)-3-hydroxyacyl]-alpha-D-glucosamine + a (3R)-hydroxyacyl-[ACP] = a UDP-2-N,3-O-bis[(3R)-3-hydroxyacyl]-alpha-D-glucosamine + holo-[ACP] + H(+)</text>
        <dbReference type="Rhea" id="RHEA:53836"/>
        <dbReference type="Rhea" id="RHEA-COMP:9685"/>
        <dbReference type="Rhea" id="RHEA-COMP:9945"/>
        <dbReference type="ChEBI" id="CHEBI:15378"/>
        <dbReference type="ChEBI" id="CHEBI:64479"/>
        <dbReference type="ChEBI" id="CHEBI:78827"/>
        <dbReference type="ChEBI" id="CHEBI:137740"/>
        <dbReference type="ChEBI" id="CHEBI:137748"/>
        <dbReference type="EC" id="2.3.1.191"/>
    </reaction>
</comment>
<dbReference type="GO" id="GO:0016020">
    <property type="term" value="C:membrane"/>
    <property type="evidence" value="ECO:0007669"/>
    <property type="project" value="GOC"/>
</dbReference>
<evidence type="ECO:0000256" key="3">
    <source>
        <dbReference type="ARBA" id="ARBA00022679"/>
    </source>
</evidence>
<dbReference type="InterPro" id="IPR007691">
    <property type="entry name" value="LpxD"/>
</dbReference>
<reference evidence="9 10" key="1">
    <citation type="journal article" date="2015" name="Genome Announc.">
        <title>Complete Genome Sequence of a Novel Bacterium within the Family Rhodocyclaceae That Degrades Polycyclic Aromatic Hydrocarbons.</title>
        <authorList>
            <person name="Singleton D.R."/>
            <person name="Dickey A.N."/>
            <person name="Scholl E.H."/>
            <person name="Wright F.A."/>
            <person name="Aitken M.D."/>
        </authorList>
    </citation>
    <scope>NUCLEOTIDE SEQUENCE [LARGE SCALE GENOMIC DNA]</scope>
    <source>
        <strain evidence="10">PG1-Ca6</strain>
    </source>
</reference>
<evidence type="ECO:0000313" key="10">
    <source>
        <dbReference type="Proteomes" id="UP000061603"/>
    </source>
</evidence>
<dbReference type="Pfam" id="PF14602">
    <property type="entry name" value="Hexapep_2"/>
    <property type="match status" value="3"/>
</dbReference>
<dbReference type="PANTHER" id="PTHR43378">
    <property type="entry name" value="UDP-3-O-ACYLGLUCOSAMINE N-ACYLTRANSFERASE"/>
    <property type="match status" value="1"/>
</dbReference>
<evidence type="ECO:0000313" key="9">
    <source>
        <dbReference type="EMBL" id="AJP49478.1"/>
    </source>
</evidence>
<evidence type="ECO:0000256" key="4">
    <source>
        <dbReference type="ARBA" id="ARBA00022737"/>
    </source>
</evidence>
<dbReference type="NCBIfam" id="TIGR01853">
    <property type="entry name" value="lipid_A_lpxD"/>
    <property type="match status" value="1"/>
</dbReference>
<dbReference type="EMBL" id="CP010554">
    <property type="protein sequence ID" value="AJP49478.1"/>
    <property type="molecule type" value="Genomic_DNA"/>
</dbReference>
<keyword evidence="3 7" id="KW-0808">Transferase</keyword>
<comment type="function">
    <text evidence="7">Catalyzes the N-acylation of UDP-3-O-acylglucosamine using 3-hydroxyacyl-ACP as the acyl donor. Is involved in the biosynthesis of lipid A, a phosphorylated glycolipid that anchors the lipopolysaccharide to the outer membrane of the cell.</text>
</comment>
<dbReference type="PATRIC" id="fig|1565605.3.peg.1394"/>
<dbReference type="Gene3D" id="1.20.5.170">
    <property type="match status" value="1"/>
</dbReference>
<dbReference type="Proteomes" id="UP000061603">
    <property type="component" value="Chromosome"/>
</dbReference>
<feature type="domain" description="UDP-3-O-[3-hydroxymyristoyl] glucosamine N-acyltransferase non-repeat region" evidence="8">
    <location>
        <begin position="23"/>
        <end position="94"/>
    </location>
</feature>
<dbReference type="Gene3D" id="2.160.10.10">
    <property type="entry name" value="Hexapeptide repeat proteins"/>
    <property type="match status" value="1"/>
</dbReference>
<evidence type="ECO:0000256" key="5">
    <source>
        <dbReference type="ARBA" id="ARBA00023098"/>
    </source>
</evidence>
<keyword evidence="2 7" id="KW-0441">Lipid A biosynthesis</keyword>
<dbReference type="NCBIfam" id="NF002060">
    <property type="entry name" value="PRK00892.1"/>
    <property type="match status" value="1"/>
</dbReference>
<comment type="subunit">
    <text evidence="7">Homotrimer.</text>
</comment>
<dbReference type="GO" id="GO:0103118">
    <property type="term" value="F:UDP-3-O-[(3R)-3-hydroxyacyl]-glucosamine N-acyltransferase activity"/>
    <property type="evidence" value="ECO:0007669"/>
    <property type="project" value="UniProtKB-EC"/>
</dbReference>
<comment type="pathway">
    <text evidence="7">Bacterial outer membrane biogenesis; LPS lipid A biosynthesis.</text>
</comment>
<dbReference type="AlphaFoldDB" id="A0A0C5JCA2"/>
<dbReference type="InterPro" id="IPR011004">
    <property type="entry name" value="Trimer_LpxA-like_sf"/>
</dbReference>
<feature type="active site" description="Proton acceptor" evidence="7">
    <location>
        <position position="243"/>
    </location>
</feature>